<dbReference type="SUPFAM" id="SSF46785">
    <property type="entry name" value="Winged helix' DNA-binding domain"/>
    <property type="match status" value="1"/>
</dbReference>
<dbReference type="OrthoDB" id="1467380at2"/>
<keyword evidence="3" id="KW-0804">Transcription</keyword>
<proteinExistence type="predicted"/>
<name>R7ZNU6_9BACT</name>
<feature type="domain" description="HTH marR-type" evidence="4">
    <location>
        <begin position="1"/>
        <end position="136"/>
    </location>
</feature>
<dbReference type="EMBL" id="AQHR01000098">
    <property type="protein sequence ID" value="EON75728.1"/>
    <property type="molecule type" value="Genomic_DNA"/>
</dbReference>
<reference evidence="5 6" key="1">
    <citation type="submission" date="2013-02" db="EMBL/GenBank/DDBJ databases">
        <title>A novel strain isolated from Lonar lake, Maharashtra, India.</title>
        <authorList>
            <person name="Singh A."/>
        </authorList>
    </citation>
    <scope>NUCLEOTIDE SEQUENCE [LARGE SCALE GENOMIC DNA]</scope>
    <source>
        <strain evidence="5 6">AK24</strain>
    </source>
</reference>
<dbReference type="SMART" id="SM00347">
    <property type="entry name" value="HTH_MARR"/>
    <property type="match status" value="1"/>
</dbReference>
<dbReference type="InterPro" id="IPR000835">
    <property type="entry name" value="HTH_MarR-typ"/>
</dbReference>
<dbReference type="PRINTS" id="PR00598">
    <property type="entry name" value="HTHMARR"/>
</dbReference>
<dbReference type="InterPro" id="IPR036388">
    <property type="entry name" value="WH-like_DNA-bd_sf"/>
</dbReference>
<gene>
    <name evidence="5" type="ORF">ADIS_3818</name>
</gene>
<dbReference type="AlphaFoldDB" id="R7ZNU6"/>
<dbReference type="PANTHER" id="PTHR42756:SF1">
    <property type="entry name" value="TRANSCRIPTIONAL REPRESSOR OF EMRAB OPERON"/>
    <property type="match status" value="1"/>
</dbReference>
<dbReference type="Proteomes" id="UP000013909">
    <property type="component" value="Unassembled WGS sequence"/>
</dbReference>
<organism evidence="5 6">
    <name type="scientific">Lunatimonas lonarensis</name>
    <dbReference type="NCBI Taxonomy" id="1232681"/>
    <lineage>
        <taxon>Bacteria</taxon>
        <taxon>Pseudomonadati</taxon>
        <taxon>Bacteroidota</taxon>
        <taxon>Cytophagia</taxon>
        <taxon>Cytophagales</taxon>
        <taxon>Cyclobacteriaceae</taxon>
    </lineage>
</organism>
<evidence type="ECO:0000313" key="6">
    <source>
        <dbReference type="Proteomes" id="UP000013909"/>
    </source>
</evidence>
<dbReference type="InterPro" id="IPR036390">
    <property type="entry name" value="WH_DNA-bd_sf"/>
</dbReference>
<keyword evidence="1" id="KW-0805">Transcription regulation</keyword>
<dbReference type="Gene3D" id="1.10.10.10">
    <property type="entry name" value="Winged helix-like DNA-binding domain superfamily/Winged helix DNA-binding domain"/>
    <property type="match status" value="1"/>
</dbReference>
<accession>R7ZNU6</accession>
<evidence type="ECO:0000313" key="5">
    <source>
        <dbReference type="EMBL" id="EON75728.1"/>
    </source>
</evidence>
<dbReference type="GO" id="GO:0003677">
    <property type="term" value="F:DNA binding"/>
    <property type="evidence" value="ECO:0007669"/>
    <property type="project" value="UniProtKB-KW"/>
</dbReference>
<dbReference type="GO" id="GO:0003700">
    <property type="term" value="F:DNA-binding transcription factor activity"/>
    <property type="evidence" value="ECO:0007669"/>
    <property type="project" value="InterPro"/>
</dbReference>
<dbReference type="PANTHER" id="PTHR42756">
    <property type="entry name" value="TRANSCRIPTIONAL REGULATOR, MARR"/>
    <property type="match status" value="1"/>
</dbReference>
<dbReference type="PATRIC" id="fig|1288963.3.peg.3808"/>
<evidence type="ECO:0000256" key="1">
    <source>
        <dbReference type="ARBA" id="ARBA00023015"/>
    </source>
</evidence>
<keyword evidence="2" id="KW-0238">DNA-binding</keyword>
<protein>
    <submittedName>
        <fullName evidence="5">Transcriptional regulator, MarR family</fullName>
    </submittedName>
</protein>
<dbReference type="PROSITE" id="PS50995">
    <property type="entry name" value="HTH_MARR_2"/>
    <property type="match status" value="1"/>
</dbReference>
<dbReference type="Pfam" id="PF01047">
    <property type="entry name" value="MarR"/>
    <property type="match status" value="1"/>
</dbReference>
<comment type="caution">
    <text evidence="5">The sequence shown here is derived from an EMBL/GenBank/DDBJ whole genome shotgun (WGS) entry which is preliminary data.</text>
</comment>
<evidence type="ECO:0000256" key="3">
    <source>
        <dbReference type="ARBA" id="ARBA00023163"/>
    </source>
</evidence>
<evidence type="ECO:0000256" key="2">
    <source>
        <dbReference type="ARBA" id="ARBA00023125"/>
    </source>
</evidence>
<dbReference type="RefSeq" id="WP_010855945.1">
    <property type="nucleotide sequence ID" value="NZ_AQHR01000098.1"/>
</dbReference>
<evidence type="ECO:0000259" key="4">
    <source>
        <dbReference type="PROSITE" id="PS50995"/>
    </source>
</evidence>
<dbReference type="STRING" id="1232681.ADIS_3818"/>
<sequence length="146" mass="16871">MKKEETFDFHIKSCWHSISRMYNQQAAKEEITASMGYVLINIHSKEGTPATKIAPMLGLEPRSLTRVLKAMEEKRLVERKPDPGDRRSVRIFLTEEGKLKKTKAIETVMDFNLSVKEALTEEEALSFFTIFQKINEVILQNQKPEI</sequence>
<keyword evidence="6" id="KW-1185">Reference proteome</keyword>